<dbReference type="Pfam" id="PF20149">
    <property type="entry name" value="DUF6532"/>
    <property type="match status" value="1"/>
</dbReference>
<accession>A0A0C3NHY2</accession>
<evidence type="ECO:0000313" key="4">
    <source>
        <dbReference type="Proteomes" id="UP000053257"/>
    </source>
</evidence>
<feature type="domain" description="DUF6532" evidence="2">
    <location>
        <begin position="72"/>
        <end position="296"/>
    </location>
</feature>
<feature type="compositionally biased region" description="Polar residues" evidence="1">
    <location>
        <begin position="1"/>
        <end position="15"/>
    </location>
</feature>
<dbReference type="OrthoDB" id="2840219at2759"/>
<sequence length="350" mass="38986">TSLPSRQSATVSTDFTPGLVEEREPDRAASKTVPTSEPSLEEGSSKRPSRPRPSRSIKQIPGAVRPKLVDTAYRYMRARITGVNAYPDKTETNEMVCDAWLDSWSELADDGVVLDGLDRDMTKEEIALIRSRISQARGDLKDVACRRLDRFYVFDRAPPQATNPLAIKNKNFYSKLIVPERKPLFLRLGAPANADAADALINPVDGLLYGTEYVQCLINEAYFSSPTAIGITHRRFFTTADRTGISVEVLAFVGTAIRYALDQWKQGYEVGGKDWTFAEKVYKSVYDTLLKFLRGWEAFAKESQSMTLLTLQRKILSSALAWSMVDHSGDDGEGGFTHEDFAAEETGGFE</sequence>
<feature type="compositionally biased region" description="Basic and acidic residues" evidence="1">
    <location>
        <begin position="20"/>
        <end position="29"/>
    </location>
</feature>
<dbReference type="Proteomes" id="UP000053257">
    <property type="component" value="Unassembled WGS sequence"/>
</dbReference>
<evidence type="ECO:0000313" key="3">
    <source>
        <dbReference type="EMBL" id="KIP04464.1"/>
    </source>
</evidence>
<evidence type="ECO:0000256" key="1">
    <source>
        <dbReference type="SAM" id="MobiDB-lite"/>
    </source>
</evidence>
<protein>
    <recommendedName>
        <fullName evidence="2">DUF6532 domain-containing protein</fullName>
    </recommendedName>
</protein>
<feature type="non-terminal residue" evidence="3">
    <location>
        <position position="1"/>
    </location>
</feature>
<dbReference type="HOGENOM" id="CLU_793567_0_0_1"/>
<name>A0A0C3NHY2_PHLG1</name>
<keyword evidence="4" id="KW-1185">Reference proteome</keyword>
<gene>
    <name evidence="3" type="ORF">PHLGIDRAFT_120684</name>
</gene>
<dbReference type="EMBL" id="KN840573">
    <property type="protein sequence ID" value="KIP04464.1"/>
    <property type="molecule type" value="Genomic_DNA"/>
</dbReference>
<dbReference type="InterPro" id="IPR045341">
    <property type="entry name" value="DUF6532"/>
</dbReference>
<evidence type="ECO:0000259" key="2">
    <source>
        <dbReference type="Pfam" id="PF20149"/>
    </source>
</evidence>
<feature type="region of interest" description="Disordered" evidence="1">
    <location>
        <begin position="1"/>
        <end position="63"/>
    </location>
</feature>
<reference evidence="3 4" key="1">
    <citation type="journal article" date="2014" name="PLoS Genet.">
        <title>Analysis of the Phlebiopsis gigantea genome, transcriptome and secretome provides insight into its pioneer colonization strategies of wood.</title>
        <authorList>
            <person name="Hori C."/>
            <person name="Ishida T."/>
            <person name="Igarashi K."/>
            <person name="Samejima M."/>
            <person name="Suzuki H."/>
            <person name="Master E."/>
            <person name="Ferreira P."/>
            <person name="Ruiz-Duenas F.J."/>
            <person name="Held B."/>
            <person name="Canessa P."/>
            <person name="Larrondo L.F."/>
            <person name="Schmoll M."/>
            <person name="Druzhinina I.S."/>
            <person name="Kubicek C.P."/>
            <person name="Gaskell J.A."/>
            <person name="Kersten P."/>
            <person name="St John F."/>
            <person name="Glasner J."/>
            <person name="Sabat G."/>
            <person name="Splinter BonDurant S."/>
            <person name="Syed K."/>
            <person name="Yadav J."/>
            <person name="Mgbeahuruike A.C."/>
            <person name="Kovalchuk A."/>
            <person name="Asiegbu F.O."/>
            <person name="Lackner G."/>
            <person name="Hoffmeister D."/>
            <person name="Rencoret J."/>
            <person name="Gutierrez A."/>
            <person name="Sun H."/>
            <person name="Lindquist E."/>
            <person name="Barry K."/>
            <person name="Riley R."/>
            <person name="Grigoriev I.V."/>
            <person name="Henrissat B."/>
            <person name="Kues U."/>
            <person name="Berka R.M."/>
            <person name="Martinez A.T."/>
            <person name="Covert S.F."/>
            <person name="Blanchette R.A."/>
            <person name="Cullen D."/>
        </authorList>
    </citation>
    <scope>NUCLEOTIDE SEQUENCE [LARGE SCALE GENOMIC DNA]</scope>
    <source>
        <strain evidence="3 4">11061_1 CR5-6</strain>
    </source>
</reference>
<organism evidence="3 4">
    <name type="scientific">Phlebiopsis gigantea (strain 11061_1 CR5-6)</name>
    <name type="common">White-rot fungus</name>
    <name type="synonym">Peniophora gigantea</name>
    <dbReference type="NCBI Taxonomy" id="745531"/>
    <lineage>
        <taxon>Eukaryota</taxon>
        <taxon>Fungi</taxon>
        <taxon>Dikarya</taxon>
        <taxon>Basidiomycota</taxon>
        <taxon>Agaricomycotina</taxon>
        <taxon>Agaricomycetes</taxon>
        <taxon>Polyporales</taxon>
        <taxon>Phanerochaetaceae</taxon>
        <taxon>Phlebiopsis</taxon>
    </lineage>
</organism>
<dbReference type="AlphaFoldDB" id="A0A0C3NHY2"/>
<proteinExistence type="predicted"/>